<feature type="repeat" description="PPR" evidence="12">
    <location>
        <begin position="712"/>
        <end position="746"/>
    </location>
</feature>
<keyword evidence="9" id="KW-0503">Monooxygenase</keyword>
<evidence type="ECO:0000256" key="5">
    <source>
        <dbReference type="ARBA" id="ARBA00022723"/>
    </source>
</evidence>
<dbReference type="FunFam" id="1.10.630.10:FF:000019">
    <property type="entry name" value="Cytochrome P450 family protein"/>
    <property type="match status" value="1"/>
</dbReference>
<feature type="repeat" description="PPR" evidence="12">
    <location>
        <begin position="677"/>
        <end position="711"/>
    </location>
</feature>
<evidence type="ECO:0000256" key="12">
    <source>
        <dbReference type="PROSITE-ProRule" id="PRU00708"/>
    </source>
</evidence>
<dbReference type="PANTHER" id="PTHR47943">
    <property type="entry name" value="CYTOCHROME P450 93A3-LIKE"/>
    <property type="match status" value="1"/>
</dbReference>
<accession>A0A2N9IDM2</accession>
<evidence type="ECO:0000256" key="13">
    <source>
        <dbReference type="SAM" id="Phobius"/>
    </source>
</evidence>
<keyword evidence="10 13" id="KW-0472">Membrane</keyword>
<dbReference type="GO" id="GO:0004497">
    <property type="term" value="F:monooxygenase activity"/>
    <property type="evidence" value="ECO:0007669"/>
    <property type="project" value="UniProtKB-KW"/>
</dbReference>
<feature type="repeat" description="PPR" evidence="12">
    <location>
        <begin position="642"/>
        <end position="676"/>
    </location>
</feature>
<feature type="repeat" description="PPR" evidence="12">
    <location>
        <begin position="852"/>
        <end position="886"/>
    </location>
</feature>
<dbReference type="InterPro" id="IPR017972">
    <property type="entry name" value="Cyt_P450_CS"/>
</dbReference>
<keyword evidence="8 11" id="KW-0408">Iron</keyword>
<proteinExistence type="inferred from homology"/>
<keyword evidence="13" id="KW-0812">Transmembrane</keyword>
<dbReference type="GO" id="GO:0020037">
    <property type="term" value="F:heme binding"/>
    <property type="evidence" value="ECO:0007669"/>
    <property type="project" value="InterPro"/>
</dbReference>
<dbReference type="AlphaFoldDB" id="A0A2N9IDM2"/>
<comment type="similarity">
    <text evidence="3">Belongs to the cytochrome P450 family.</text>
</comment>
<evidence type="ECO:0000256" key="10">
    <source>
        <dbReference type="ARBA" id="ARBA00023136"/>
    </source>
</evidence>
<dbReference type="NCBIfam" id="TIGR00756">
    <property type="entry name" value="PPR"/>
    <property type="match status" value="8"/>
</dbReference>
<feature type="repeat" description="PPR" evidence="12">
    <location>
        <begin position="607"/>
        <end position="641"/>
    </location>
</feature>
<evidence type="ECO:0000256" key="3">
    <source>
        <dbReference type="ARBA" id="ARBA00010617"/>
    </source>
</evidence>
<gene>
    <name evidence="14" type="ORF">FSB_LOCUS49893</name>
</gene>
<dbReference type="InterPro" id="IPR036396">
    <property type="entry name" value="Cyt_P450_sf"/>
</dbReference>
<evidence type="ECO:0000256" key="8">
    <source>
        <dbReference type="ARBA" id="ARBA00023004"/>
    </source>
</evidence>
<dbReference type="Pfam" id="PF00067">
    <property type="entry name" value="p450"/>
    <property type="match status" value="1"/>
</dbReference>
<feature type="repeat" description="PPR" evidence="12">
    <location>
        <begin position="817"/>
        <end position="851"/>
    </location>
</feature>
<dbReference type="EMBL" id="OIVN01005335">
    <property type="protein sequence ID" value="SPD22011.1"/>
    <property type="molecule type" value="Genomic_DNA"/>
</dbReference>
<feature type="binding site" description="axial binding residue" evidence="11">
    <location>
        <position position="434"/>
    </location>
    <ligand>
        <name>heme</name>
        <dbReference type="ChEBI" id="CHEBI:30413"/>
    </ligand>
    <ligandPart>
        <name>Fe</name>
        <dbReference type="ChEBI" id="CHEBI:18248"/>
    </ligandPart>
</feature>
<keyword evidence="4 11" id="KW-0349">Heme</keyword>
<dbReference type="Gene3D" id="1.25.40.10">
    <property type="entry name" value="Tetratricopeptide repeat domain"/>
    <property type="match status" value="4"/>
</dbReference>
<feature type="transmembrane region" description="Helical" evidence="13">
    <location>
        <begin position="6"/>
        <end position="27"/>
    </location>
</feature>
<dbReference type="GO" id="GO:0016705">
    <property type="term" value="F:oxidoreductase activity, acting on paired donors, with incorporation or reduction of molecular oxygen"/>
    <property type="evidence" value="ECO:0007669"/>
    <property type="project" value="InterPro"/>
</dbReference>
<dbReference type="PRINTS" id="PR00463">
    <property type="entry name" value="EP450I"/>
</dbReference>
<evidence type="ECO:0000256" key="1">
    <source>
        <dbReference type="ARBA" id="ARBA00001971"/>
    </source>
</evidence>
<evidence type="ECO:0000256" key="6">
    <source>
        <dbReference type="ARBA" id="ARBA00022737"/>
    </source>
</evidence>
<evidence type="ECO:0000256" key="9">
    <source>
        <dbReference type="ARBA" id="ARBA00023033"/>
    </source>
</evidence>
<feature type="repeat" description="PPR" evidence="12">
    <location>
        <begin position="747"/>
        <end position="781"/>
    </location>
</feature>
<dbReference type="PROSITE" id="PS51375">
    <property type="entry name" value="PPR"/>
    <property type="match status" value="8"/>
</dbReference>
<dbReference type="SUPFAM" id="SSF81901">
    <property type="entry name" value="HCP-like"/>
    <property type="match status" value="1"/>
</dbReference>
<evidence type="ECO:0000256" key="11">
    <source>
        <dbReference type="PIRSR" id="PIRSR602401-1"/>
    </source>
</evidence>
<evidence type="ECO:0000313" key="14">
    <source>
        <dbReference type="EMBL" id="SPD22011.1"/>
    </source>
</evidence>
<evidence type="ECO:0000256" key="4">
    <source>
        <dbReference type="ARBA" id="ARBA00022617"/>
    </source>
</evidence>
<keyword evidence="6" id="KW-0677">Repeat</keyword>
<evidence type="ECO:0000256" key="7">
    <source>
        <dbReference type="ARBA" id="ARBA00023002"/>
    </source>
</evidence>
<name>A0A2N9IDM2_FAGSY</name>
<reference evidence="14" key="1">
    <citation type="submission" date="2018-02" db="EMBL/GenBank/DDBJ databases">
        <authorList>
            <person name="Cohen D.B."/>
            <person name="Kent A.D."/>
        </authorList>
    </citation>
    <scope>NUCLEOTIDE SEQUENCE</scope>
</reference>
<keyword evidence="7" id="KW-0560">Oxidoreductase</keyword>
<dbReference type="PRINTS" id="PR00385">
    <property type="entry name" value="P450"/>
</dbReference>
<dbReference type="GO" id="GO:0016020">
    <property type="term" value="C:membrane"/>
    <property type="evidence" value="ECO:0007669"/>
    <property type="project" value="UniProtKB-SubCell"/>
</dbReference>
<organism evidence="14">
    <name type="scientific">Fagus sylvatica</name>
    <name type="common">Beechnut</name>
    <dbReference type="NCBI Taxonomy" id="28930"/>
    <lineage>
        <taxon>Eukaryota</taxon>
        <taxon>Viridiplantae</taxon>
        <taxon>Streptophyta</taxon>
        <taxon>Embryophyta</taxon>
        <taxon>Tracheophyta</taxon>
        <taxon>Spermatophyta</taxon>
        <taxon>Magnoliopsida</taxon>
        <taxon>eudicotyledons</taxon>
        <taxon>Gunneridae</taxon>
        <taxon>Pentapetalae</taxon>
        <taxon>rosids</taxon>
        <taxon>fabids</taxon>
        <taxon>Fagales</taxon>
        <taxon>Fagaceae</taxon>
        <taxon>Fagus</taxon>
    </lineage>
</organism>
<dbReference type="InterPro" id="IPR002401">
    <property type="entry name" value="Cyt_P450_E_grp-I"/>
</dbReference>
<comment type="subcellular location">
    <subcellularLocation>
        <location evidence="2">Membrane</location>
    </subcellularLocation>
</comment>
<dbReference type="Gene3D" id="1.10.630.10">
    <property type="entry name" value="Cytochrome P450"/>
    <property type="match status" value="1"/>
</dbReference>
<keyword evidence="5 11" id="KW-0479">Metal-binding</keyword>
<protein>
    <submittedName>
        <fullName evidence="14">Uncharacterized protein</fullName>
    </submittedName>
</protein>
<dbReference type="InterPro" id="IPR002885">
    <property type="entry name" value="PPR_rpt"/>
</dbReference>
<dbReference type="PANTHER" id="PTHR47943:SF8">
    <property type="entry name" value="CYTOCHROME P450"/>
    <property type="match status" value="1"/>
</dbReference>
<feature type="repeat" description="PPR" evidence="12">
    <location>
        <begin position="782"/>
        <end position="816"/>
    </location>
</feature>
<dbReference type="InterPro" id="IPR001128">
    <property type="entry name" value="Cyt_P450"/>
</dbReference>
<dbReference type="SUPFAM" id="SSF48264">
    <property type="entry name" value="Cytochrome P450"/>
    <property type="match status" value="1"/>
</dbReference>
<dbReference type="Pfam" id="PF01535">
    <property type="entry name" value="PPR"/>
    <property type="match status" value="3"/>
</dbReference>
<dbReference type="InterPro" id="IPR011990">
    <property type="entry name" value="TPR-like_helical_dom_sf"/>
</dbReference>
<keyword evidence="13" id="KW-1133">Transmembrane helix</keyword>
<dbReference type="PROSITE" id="PS00086">
    <property type="entry name" value="CYTOCHROME_P450"/>
    <property type="match status" value="1"/>
</dbReference>
<dbReference type="GO" id="GO:0005506">
    <property type="term" value="F:iron ion binding"/>
    <property type="evidence" value="ECO:0007669"/>
    <property type="project" value="InterPro"/>
</dbReference>
<dbReference type="Pfam" id="PF13041">
    <property type="entry name" value="PPR_2"/>
    <property type="match status" value="3"/>
</dbReference>
<comment type="cofactor">
    <cofactor evidence="1 11">
        <name>heme</name>
        <dbReference type="ChEBI" id="CHEBI:30413"/>
    </cofactor>
</comment>
<evidence type="ECO:0000256" key="2">
    <source>
        <dbReference type="ARBA" id="ARBA00004370"/>
    </source>
</evidence>
<sequence length="924" mass="105167">MMILQLTPYAILLLLIALLLGVFIFFITKQKWLTLRLPPSPRALPIIGHLHLLGPLIHQSFHELSSRYGTLLYLKLGSVPCILASTPELAKQLLKANDLAFSSRKNSLAADHLTYNSPFAFAPYGPYWKFMNKLVTTELLGNRTLNQFLSIRTKELHEFIRYLANKAEAGERVNVTDGLLKLTSNIISQMMLSIRCSGTDSQAEEARTLVREGFRKRFEDVHKRYDALLEKIITDREELRKQKEITYKRGDHDVKDLLDILLDALENKNLEITLTRNHIKALVLDFFTAATDTSALAIEWSLAELINHPMVLEKARKEIDKIVGNNRLVEESDCPNLPYIQAIIKETLRLHPPIPLISRKSIQECNINGYTIPADTLLFVNVWSIGRDSKCWENPMEFKPERFLQSSEGDGPRLIDVKGQHFQLLPFGTGRRGCPGLSLAMQEVPTMLAAMIQCFDWRVVSPSGVETNVVDMTERPGLTVPRAKDLVCVPVSRPHKPTPKPKPRKPIPFVADVKAIQDPDEALFLFHEYHQNGFKHDYPSYSALIYKLVRARNFEAVETILGLIQDRDIRCKETLFIVLIQHYGKAHMVDKAVELFHKMPSFNCVRSLQSCNTLLNELVDNDRLNDANRLFNRCHKMGFRPNSISFNVLIKGWLEKGEWEEACKMFDEMLEKEVEPSVVTYNCLIGFLSRKGDLDKAMSLLEDMVQKGKHPNAVTYALLMEGLCSVGQHMEAKKMMFDMDYKGCKPRLVNYGVLMTDLGKRGKIEEAKSLLHEIRKRRFKPDVVTYNILINYMCKEGKVAEAYKVLIEMQVGGCEPNAATYRMMVDGFCRVEDFEGGLKALNVMLTSRHCPRSETFKCLIMGLLKCGKIDAACFVLEEMEKREIQFDLEAWEALVEDACGEDRGAGGLLTELVSSCHVREEMTG</sequence>